<reference evidence="9 10" key="1">
    <citation type="submission" date="2013-09" db="EMBL/GenBank/DDBJ databases">
        <title>Complete genome sequence of Corynebacterium doosanense CAU 212(T) (=DSM 45436(T)), isolated from activated sludge.</title>
        <authorList>
            <person name="Schaffert L."/>
            <person name="Albersmeier A."/>
            <person name="Kalinowski J."/>
            <person name="Ruckert C."/>
        </authorList>
    </citation>
    <scope>NUCLEOTIDE SEQUENCE [LARGE SCALE GENOMIC DNA]</scope>
    <source>
        <strain evidence="9 10">CAU 212</strain>
    </source>
</reference>
<comment type="similarity">
    <text evidence="2">Belongs to the SELO family.</text>
</comment>
<evidence type="ECO:0000256" key="7">
    <source>
        <dbReference type="ARBA" id="ARBA00022840"/>
    </source>
</evidence>
<organism evidence="9 10">
    <name type="scientific">Corynebacterium doosanense CAU 212 = DSM 45436</name>
    <dbReference type="NCBI Taxonomy" id="558173"/>
    <lineage>
        <taxon>Bacteria</taxon>
        <taxon>Bacillati</taxon>
        <taxon>Actinomycetota</taxon>
        <taxon>Actinomycetes</taxon>
        <taxon>Mycobacteriales</taxon>
        <taxon>Corynebacteriaceae</taxon>
        <taxon>Corynebacterium</taxon>
    </lineage>
</organism>
<dbReference type="PANTHER" id="PTHR32057:SF14">
    <property type="entry name" value="PROTEIN ADENYLYLTRANSFERASE SELO, MITOCHONDRIAL"/>
    <property type="match status" value="1"/>
</dbReference>
<evidence type="ECO:0000256" key="8">
    <source>
        <dbReference type="ARBA" id="ARBA00022842"/>
    </source>
</evidence>
<keyword evidence="7" id="KW-0067">ATP-binding</keyword>
<keyword evidence="10" id="KW-1185">Reference proteome</keyword>
<evidence type="ECO:0000256" key="3">
    <source>
        <dbReference type="ARBA" id="ARBA00022679"/>
    </source>
</evidence>
<evidence type="ECO:0000256" key="2">
    <source>
        <dbReference type="ARBA" id="ARBA00009747"/>
    </source>
</evidence>
<protein>
    <recommendedName>
        <fullName evidence="11">Protein adenylyltransferase SelO</fullName>
    </recommendedName>
</protein>
<comment type="cofactor">
    <cofactor evidence="1">
        <name>Mg(2+)</name>
        <dbReference type="ChEBI" id="CHEBI:18420"/>
    </cofactor>
</comment>
<evidence type="ECO:0008006" key="11">
    <source>
        <dbReference type="Google" id="ProtNLM"/>
    </source>
</evidence>
<accession>A0A097IGW7</accession>
<proteinExistence type="inferred from homology"/>
<evidence type="ECO:0000256" key="6">
    <source>
        <dbReference type="ARBA" id="ARBA00022741"/>
    </source>
</evidence>
<evidence type="ECO:0000256" key="1">
    <source>
        <dbReference type="ARBA" id="ARBA00001946"/>
    </source>
</evidence>
<keyword evidence="6" id="KW-0547">Nucleotide-binding</keyword>
<dbReference type="GO" id="GO:0070733">
    <property type="term" value="F:AMPylase activity"/>
    <property type="evidence" value="ECO:0007669"/>
    <property type="project" value="TreeGrafter"/>
</dbReference>
<evidence type="ECO:0000256" key="4">
    <source>
        <dbReference type="ARBA" id="ARBA00022695"/>
    </source>
</evidence>
<dbReference type="KEGG" id="cdo:CDOO_08770"/>
<dbReference type="GO" id="GO:0046872">
    <property type="term" value="F:metal ion binding"/>
    <property type="evidence" value="ECO:0007669"/>
    <property type="project" value="UniProtKB-KW"/>
</dbReference>
<gene>
    <name evidence="9" type="ORF">CDOO_08770</name>
</gene>
<dbReference type="AlphaFoldDB" id="A0A097IGW7"/>
<dbReference type="eggNOG" id="COG0397">
    <property type="taxonomic scope" value="Bacteria"/>
</dbReference>
<dbReference type="OrthoDB" id="9776281at2"/>
<dbReference type="GO" id="GO:0005524">
    <property type="term" value="F:ATP binding"/>
    <property type="evidence" value="ECO:0007669"/>
    <property type="project" value="UniProtKB-KW"/>
</dbReference>
<name>A0A097IGW7_9CORY</name>
<dbReference type="RefSeq" id="WP_026159220.1">
    <property type="nucleotide sequence ID" value="NZ_AQUX01000001.1"/>
</dbReference>
<evidence type="ECO:0000256" key="5">
    <source>
        <dbReference type="ARBA" id="ARBA00022723"/>
    </source>
</evidence>
<dbReference type="Pfam" id="PF02696">
    <property type="entry name" value="SelO"/>
    <property type="match status" value="1"/>
</dbReference>
<evidence type="ECO:0000313" key="9">
    <source>
        <dbReference type="EMBL" id="AIT61342.1"/>
    </source>
</evidence>
<keyword evidence="3" id="KW-0808">Transferase</keyword>
<keyword evidence="5" id="KW-0479">Metal-binding</keyword>
<keyword evidence="8" id="KW-0460">Magnesium</keyword>
<dbReference type="HOGENOM" id="CLU_010245_4_1_11"/>
<dbReference type="Proteomes" id="UP000029914">
    <property type="component" value="Chromosome"/>
</dbReference>
<evidence type="ECO:0000313" key="10">
    <source>
        <dbReference type="Proteomes" id="UP000029914"/>
    </source>
</evidence>
<dbReference type="InterPro" id="IPR003846">
    <property type="entry name" value="SelO"/>
</dbReference>
<keyword evidence="4" id="KW-0548">Nucleotidyltransferase</keyword>
<dbReference type="STRING" id="558173.CDOO_08770"/>
<sequence>MSASDLLHTYADALPELVIDATAEEMPDPQLIVLNEPLAEDLGLDVSWLRSAEGTAFLTGQVGRTVAMGYAGHQFGQYSPRLGDGRAVLLGQLPTGQDLHVKGGGRTPFSRGGDGRGTLTSMLREFLYSESMHALGVDTTRTLAVITTGRTVVRENGVEPAALLVRVARGLTRVGTYQYARSGGPEITQRLADYDIARHYPSTSYAGFFEAVMERQMDTVAAWMRLGFIHGVMNTDNTSITGETIDYGPCAFTESRDPDAFYSSVDTQGRYRFGNQPLILRWNLTRLAETLLELAPQSELEALLGQFVERFETRDTEPVRPLHFPRNHLVADALKKARLGEFGAYEELLNAVTRPWDPAAGEPTEEPEDFGHFITYCGT</sequence>
<dbReference type="EMBL" id="CP006764">
    <property type="protein sequence ID" value="AIT61342.1"/>
    <property type="molecule type" value="Genomic_DNA"/>
</dbReference>
<dbReference type="PANTHER" id="PTHR32057">
    <property type="entry name" value="PROTEIN ADENYLYLTRANSFERASE SELO, MITOCHONDRIAL"/>
    <property type="match status" value="1"/>
</dbReference>